<dbReference type="PANTHER" id="PTHR47968">
    <property type="entry name" value="CENTROMERE PROTEIN E"/>
    <property type="match status" value="1"/>
</dbReference>
<evidence type="ECO:0000256" key="1">
    <source>
        <dbReference type="ARBA" id="ARBA00022701"/>
    </source>
</evidence>
<dbReference type="Gene3D" id="3.40.850.10">
    <property type="entry name" value="Kinesin motor domain"/>
    <property type="match status" value="1"/>
</dbReference>
<feature type="region of interest" description="Disordered" evidence="9">
    <location>
        <begin position="689"/>
        <end position="735"/>
    </location>
</feature>
<comment type="similarity">
    <text evidence="6 7">Belongs to the TRAFAC class myosin-kinesin ATPase superfamily. Kinesin family.</text>
</comment>
<dbReference type="PANTHER" id="PTHR47968:SF36">
    <property type="entry name" value="KINESIN HEAVY CHAIN ISOFORM X1"/>
    <property type="match status" value="1"/>
</dbReference>
<dbReference type="GO" id="GO:0007018">
    <property type="term" value="P:microtubule-based movement"/>
    <property type="evidence" value="ECO:0007669"/>
    <property type="project" value="InterPro"/>
</dbReference>
<evidence type="ECO:0000256" key="8">
    <source>
        <dbReference type="SAM" id="Coils"/>
    </source>
</evidence>
<evidence type="ECO:0000313" key="11">
    <source>
        <dbReference type="EMBL" id="DBA01438.1"/>
    </source>
</evidence>
<feature type="coiled-coil region" evidence="8">
    <location>
        <begin position="414"/>
        <end position="448"/>
    </location>
</feature>
<keyword evidence="1 7" id="KW-0493">Microtubule</keyword>
<dbReference type="PROSITE" id="PS50067">
    <property type="entry name" value="KINESIN_MOTOR_2"/>
    <property type="match status" value="1"/>
</dbReference>
<dbReference type="SUPFAM" id="SSF52540">
    <property type="entry name" value="P-loop containing nucleoside triphosphate hydrolases"/>
    <property type="match status" value="1"/>
</dbReference>
<dbReference type="Proteomes" id="UP001146120">
    <property type="component" value="Unassembled WGS sequence"/>
</dbReference>
<dbReference type="PROSITE" id="PS00411">
    <property type="entry name" value="KINESIN_MOTOR_1"/>
    <property type="match status" value="1"/>
</dbReference>
<dbReference type="InterPro" id="IPR027640">
    <property type="entry name" value="Kinesin-like_fam"/>
</dbReference>
<feature type="coiled-coil region" evidence="8">
    <location>
        <begin position="528"/>
        <end position="601"/>
    </location>
</feature>
<evidence type="ECO:0000256" key="4">
    <source>
        <dbReference type="ARBA" id="ARBA00023054"/>
    </source>
</evidence>
<keyword evidence="12" id="KW-1185">Reference proteome</keyword>
<protein>
    <recommendedName>
        <fullName evidence="7">Kinesin-like protein</fullName>
    </recommendedName>
</protein>
<dbReference type="PRINTS" id="PR00380">
    <property type="entry name" value="KINESINHEAVY"/>
</dbReference>
<sequence>MSGKDGDVVAVRSERVRVFCRVRPLLQREREGWSYADYCDQLAICAEPQGNTEQPAVRAGSTQQAGTFLTDRAKGIHSTAPAVVVSSNRKTIAVQQPEKKEYTFDASFHEATEQAQVYHDVAYDVVQDVLDGYNGTILAYGQTSTGKTHTMLGKDDLLRGEQRGIIPRALEDIFDHVERSRSSVYTTVSLSYVQLYCERVFDLLEPETMPSALLLREDPERGVYVDGASTVFVANTEDCLRLITKGNANRAVASTAMNAHSSRSHAVLILRLERKEYSSDNAAEAGTPDIVKLSHLYLVDLAGSERVKKVNVFGRHVNELKAINLSLSALGNCISALSAQQPQQHIPYRDSKLTRLLQSSLGGNAKTSLLITVSPSSTETNETLSTLQFGQRAMKVLVKAQRNFISVLDYKALFETVQTKLDAKEEQCRALEATIAQLQKKVLSHEDDLTKAHMRIRHLEFEFEALKSTATVNAMVKEPSVASPRSGSSSARNNNGNNSALLDQQIAQLVKKHQQDLAAIQNKCDLHVATYKKLADEASEEWHEVENELASERNQVLSTLQELKEFKLRYFQLEEESTDRIAELVQEVKDKEREVQEATERSVRGASAQSEELQTLKLQVGAGLLDEATQNLNNLKDQLEADYVPRAAIAQMEALYEGVISKLQSRVGNLETKSSASQRNLLPPVVSNNQATHMQPSAPPPPKGPGSANPMGKAVPKIGRVLPPSKAASTRGLRP</sequence>
<keyword evidence="4 8" id="KW-0175">Coiled coil</keyword>
<gene>
    <name evidence="11" type="ORF">N0F65_007335</name>
</gene>
<proteinExistence type="inferred from homology"/>
<dbReference type="GO" id="GO:0005874">
    <property type="term" value="C:microtubule"/>
    <property type="evidence" value="ECO:0007669"/>
    <property type="project" value="UniProtKB-KW"/>
</dbReference>
<feature type="compositionally biased region" description="Low complexity" evidence="9">
    <location>
        <begin position="479"/>
        <end position="498"/>
    </location>
</feature>
<keyword evidence="2 6" id="KW-0547">Nucleotide-binding</keyword>
<evidence type="ECO:0000256" key="9">
    <source>
        <dbReference type="SAM" id="MobiDB-lite"/>
    </source>
</evidence>
<comment type="caution">
    <text evidence="11">The sequence shown here is derived from an EMBL/GenBank/DDBJ whole genome shotgun (WGS) entry which is preliminary data.</text>
</comment>
<evidence type="ECO:0000313" key="12">
    <source>
        <dbReference type="Proteomes" id="UP001146120"/>
    </source>
</evidence>
<evidence type="ECO:0000256" key="3">
    <source>
        <dbReference type="ARBA" id="ARBA00022840"/>
    </source>
</evidence>
<organism evidence="11 12">
    <name type="scientific">Lagenidium giganteum</name>
    <dbReference type="NCBI Taxonomy" id="4803"/>
    <lineage>
        <taxon>Eukaryota</taxon>
        <taxon>Sar</taxon>
        <taxon>Stramenopiles</taxon>
        <taxon>Oomycota</taxon>
        <taxon>Peronosporomycetes</taxon>
        <taxon>Pythiales</taxon>
        <taxon>Pythiaceae</taxon>
    </lineage>
</organism>
<reference evidence="11" key="1">
    <citation type="submission" date="2022-11" db="EMBL/GenBank/DDBJ databases">
        <authorList>
            <person name="Morgan W.R."/>
            <person name="Tartar A."/>
        </authorList>
    </citation>
    <scope>NUCLEOTIDE SEQUENCE</scope>
    <source>
        <strain evidence="11">ARSEF 373</strain>
    </source>
</reference>
<dbReference type="SMART" id="SM00129">
    <property type="entry name" value="KISc"/>
    <property type="match status" value="1"/>
</dbReference>
<evidence type="ECO:0000256" key="2">
    <source>
        <dbReference type="ARBA" id="ARBA00022741"/>
    </source>
</evidence>
<evidence type="ECO:0000256" key="6">
    <source>
        <dbReference type="PROSITE-ProRule" id="PRU00283"/>
    </source>
</evidence>
<evidence type="ECO:0000259" key="10">
    <source>
        <dbReference type="PROSITE" id="PS50067"/>
    </source>
</evidence>
<dbReference type="GO" id="GO:0003777">
    <property type="term" value="F:microtubule motor activity"/>
    <property type="evidence" value="ECO:0007669"/>
    <property type="project" value="InterPro"/>
</dbReference>
<dbReference type="InterPro" id="IPR036961">
    <property type="entry name" value="Kinesin_motor_dom_sf"/>
</dbReference>
<dbReference type="InterPro" id="IPR001752">
    <property type="entry name" value="Kinesin_motor_dom"/>
</dbReference>
<feature type="domain" description="Kinesin motor" evidence="10">
    <location>
        <begin position="15"/>
        <end position="396"/>
    </location>
</feature>
<name>A0AAV2Z212_9STRA</name>
<accession>A0AAV2Z212</accession>
<dbReference type="Pfam" id="PF00225">
    <property type="entry name" value="Kinesin"/>
    <property type="match status" value="1"/>
</dbReference>
<feature type="binding site" evidence="6">
    <location>
        <begin position="141"/>
        <end position="148"/>
    </location>
    <ligand>
        <name>ATP</name>
        <dbReference type="ChEBI" id="CHEBI:30616"/>
    </ligand>
</feature>
<feature type="region of interest" description="Disordered" evidence="9">
    <location>
        <begin position="478"/>
        <end position="498"/>
    </location>
</feature>
<dbReference type="InterPro" id="IPR027417">
    <property type="entry name" value="P-loop_NTPase"/>
</dbReference>
<dbReference type="EMBL" id="DAKRPA010000048">
    <property type="protein sequence ID" value="DBA01438.1"/>
    <property type="molecule type" value="Genomic_DNA"/>
</dbReference>
<dbReference type="AlphaFoldDB" id="A0AAV2Z212"/>
<dbReference type="GO" id="GO:0005524">
    <property type="term" value="F:ATP binding"/>
    <property type="evidence" value="ECO:0007669"/>
    <property type="project" value="UniProtKB-UniRule"/>
</dbReference>
<evidence type="ECO:0000256" key="7">
    <source>
        <dbReference type="RuleBase" id="RU000394"/>
    </source>
</evidence>
<keyword evidence="5 6" id="KW-0505">Motor protein</keyword>
<keyword evidence="3 6" id="KW-0067">ATP-binding</keyword>
<dbReference type="InterPro" id="IPR019821">
    <property type="entry name" value="Kinesin_motor_CS"/>
</dbReference>
<dbReference type="GO" id="GO:0008017">
    <property type="term" value="F:microtubule binding"/>
    <property type="evidence" value="ECO:0007669"/>
    <property type="project" value="InterPro"/>
</dbReference>
<evidence type="ECO:0000256" key="5">
    <source>
        <dbReference type="ARBA" id="ARBA00023175"/>
    </source>
</evidence>
<dbReference type="CDD" id="cd00106">
    <property type="entry name" value="KISc"/>
    <property type="match status" value="1"/>
</dbReference>
<reference evidence="11" key="2">
    <citation type="journal article" date="2023" name="Microbiol Resour">
        <title>Decontamination and Annotation of the Draft Genome Sequence of the Oomycete Lagenidium giganteum ARSEF 373.</title>
        <authorList>
            <person name="Morgan W.R."/>
            <person name="Tartar A."/>
        </authorList>
    </citation>
    <scope>NUCLEOTIDE SEQUENCE</scope>
    <source>
        <strain evidence="11">ARSEF 373</strain>
    </source>
</reference>